<accession>A0A1J5P809</accession>
<dbReference type="EMBL" id="MDDC01000001">
    <property type="protein sequence ID" value="OIQ61475.1"/>
    <property type="molecule type" value="Genomic_DNA"/>
</dbReference>
<dbReference type="AlphaFoldDB" id="A0A1J5P809"/>
<proteinExistence type="predicted"/>
<name>A0A1J5P809_NEOTH</name>
<organism evidence="1 2">
    <name type="scientific">Neomoorella thermoacetica</name>
    <name type="common">Clostridium thermoaceticum</name>
    <dbReference type="NCBI Taxonomy" id="1525"/>
    <lineage>
        <taxon>Bacteria</taxon>
        <taxon>Bacillati</taxon>
        <taxon>Bacillota</taxon>
        <taxon>Clostridia</taxon>
        <taxon>Neomoorellales</taxon>
        <taxon>Neomoorellaceae</taxon>
        <taxon>Neomoorella</taxon>
    </lineage>
</organism>
<evidence type="ECO:0000313" key="2">
    <source>
        <dbReference type="Proteomes" id="UP000182811"/>
    </source>
</evidence>
<sequence length="51" mass="5476">MGADNAPLSYRCSRCGSTFKVDPGSPNICPVCGFNCGPDKCRRLETSDEGY</sequence>
<gene>
    <name evidence="1" type="ORF">MOTE_00380</name>
</gene>
<dbReference type="Proteomes" id="UP000182811">
    <property type="component" value="Unassembled WGS sequence"/>
</dbReference>
<evidence type="ECO:0000313" key="1">
    <source>
        <dbReference type="EMBL" id="OIQ61475.1"/>
    </source>
</evidence>
<dbReference type="OrthoDB" id="1725701at2"/>
<dbReference type="InterPro" id="IPR029040">
    <property type="entry name" value="RPABC4/Spt4"/>
</dbReference>
<dbReference type="SUPFAM" id="SSF63393">
    <property type="entry name" value="RNA polymerase subunits"/>
    <property type="match status" value="1"/>
</dbReference>
<reference evidence="1 2" key="1">
    <citation type="submission" date="2016-08" db="EMBL/GenBank/DDBJ databases">
        <title>Genome-based comparison of Moorella thermoacetic strains.</title>
        <authorList>
            <person name="Poehlein A."/>
            <person name="Bengelsdorf F.R."/>
            <person name="Esser C."/>
            <person name="Duerre P."/>
            <person name="Daniel R."/>
        </authorList>
    </citation>
    <scope>NUCLEOTIDE SEQUENCE [LARGE SCALE GENOMIC DNA]</scope>
    <source>
        <strain evidence="1 2">DSM 21394</strain>
    </source>
</reference>
<comment type="caution">
    <text evidence="1">The sequence shown here is derived from an EMBL/GenBank/DDBJ whole genome shotgun (WGS) entry which is preliminary data.</text>
</comment>
<protein>
    <submittedName>
        <fullName evidence="1">Uncharacterized protein</fullName>
    </submittedName>
</protein>